<evidence type="ECO:0000313" key="7">
    <source>
        <dbReference type="EMBL" id="CAD6186230.1"/>
    </source>
</evidence>
<dbReference type="GO" id="GO:0008270">
    <property type="term" value="F:zinc ion binding"/>
    <property type="evidence" value="ECO:0007669"/>
    <property type="project" value="UniProtKB-KW"/>
</dbReference>
<dbReference type="InterPro" id="IPR041282">
    <property type="entry name" value="FYVE_2"/>
</dbReference>
<keyword evidence="1" id="KW-0479">Metal-binding</keyword>
<feature type="compositionally biased region" description="Basic and acidic residues" evidence="5">
    <location>
        <begin position="312"/>
        <end position="325"/>
    </location>
</feature>
<evidence type="ECO:0000256" key="1">
    <source>
        <dbReference type="ARBA" id="ARBA00022723"/>
    </source>
</evidence>
<evidence type="ECO:0000256" key="4">
    <source>
        <dbReference type="PROSITE-ProRule" id="PRU00091"/>
    </source>
</evidence>
<accession>A0A8S1GYP4</accession>
<dbReference type="EMBL" id="CAJGYM010000004">
    <property type="protein sequence ID" value="CAD6186230.1"/>
    <property type="molecule type" value="Genomic_DNA"/>
</dbReference>
<dbReference type="InterPro" id="IPR011011">
    <property type="entry name" value="Znf_FYVE_PHD"/>
</dbReference>
<evidence type="ECO:0000256" key="3">
    <source>
        <dbReference type="ARBA" id="ARBA00022833"/>
    </source>
</evidence>
<feature type="domain" description="FYVE-type" evidence="6">
    <location>
        <begin position="86"/>
        <end position="142"/>
    </location>
</feature>
<feature type="compositionally biased region" description="Low complexity" evidence="5">
    <location>
        <begin position="255"/>
        <end position="269"/>
    </location>
</feature>
<evidence type="ECO:0000256" key="5">
    <source>
        <dbReference type="SAM" id="MobiDB-lite"/>
    </source>
</evidence>
<dbReference type="SUPFAM" id="SSF57903">
    <property type="entry name" value="FYVE/PHD zinc finger"/>
    <property type="match status" value="1"/>
</dbReference>
<keyword evidence="2 4" id="KW-0863">Zinc-finger</keyword>
<keyword evidence="3" id="KW-0862">Zinc</keyword>
<evidence type="ECO:0000313" key="8">
    <source>
        <dbReference type="Proteomes" id="UP000835052"/>
    </source>
</evidence>
<dbReference type="OrthoDB" id="195679at2759"/>
<keyword evidence="8" id="KW-1185">Reference proteome</keyword>
<comment type="caution">
    <text evidence="7">The sequence shown here is derived from an EMBL/GenBank/DDBJ whole genome shotgun (WGS) entry which is preliminary data.</text>
</comment>
<dbReference type="CDD" id="cd15747">
    <property type="entry name" value="FYVE_Slp3_4_5"/>
    <property type="match status" value="1"/>
</dbReference>
<dbReference type="PROSITE" id="PS50178">
    <property type="entry name" value="ZF_FYVE"/>
    <property type="match status" value="1"/>
</dbReference>
<evidence type="ECO:0000256" key="2">
    <source>
        <dbReference type="ARBA" id="ARBA00022771"/>
    </source>
</evidence>
<protein>
    <recommendedName>
        <fullName evidence="6">FYVE-type domain-containing protein</fullName>
    </recommendedName>
</protein>
<dbReference type="AlphaFoldDB" id="A0A8S1GYP4"/>
<organism evidence="7 8">
    <name type="scientific">Caenorhabditis auriculariae</name>
    <dbReference type="NCBI Taxonomy" id="2777116"/>
    <lineage>
        <taxon>Eukaryota</taxon>
        <taxon>Metazoa</taxon>
        <taxon>Ecdysozoa</taxon>
        <taxon>Nematoda</taxon>
        <taxon>Chromadorea</taxon>
        <taxon>Rhabditida</taxon>
        <taxon>Rhabditina</taxon>
        <taxon>Rhabditomorpha</taxon>
        <taxon>Rhabditoidea</taxon>
        <taxon>Rhabditidae</taxon>
        <taxon>Peloderinae</taxon>
        <taxon>Caenorhabditis</taxon>
    </lineage>
</organism>
<gene>
    <name evidence="7" type="ORF">CAUJ_LOCUS2149</name>
</gene>
<dbReference type="InterPro" id="IPR013083">
    <property type="entry name" value="Znf_RING/FYVE/PHD"/>
</dbReference>
<reference evidence="7" key="1">
    <citation type="submission" date="2020-10" db="EMBL/GenBank/DDBJ databases">
        <authorList>
            <person name="Kikuchi T."/>
        </authorList>
    </citation>
    <scope>NUCLEOTIDE SEQUENCE</scope>
    <source>
        <strain evidence="7">NKZ352</strain>
    </source>
</reference>
<dbReference type="Proteomes" id="UP000835052">
    <property type="component" value="Unassembled WGS sequence"/>
</dbReference>
<proteinExistence type="predicted"/>
<dbReference type="InterPro" id="IPR017455">
    <property type="entry name" value="Znf_FYVE-rel"/>
</dbReference>
<sequence length="507" mass="56913">MTEAPDLLQLVQGLSPEEQAVLRGVFEKDLEFQRHEKARLKTLKTNVEVQRWELSNRKASVPASLSSESCASNLSSVSGQSPFSPSRWSRNCAICSSTLGFILNSGTKCRKCSTILCDRCRTTVNSKNKESYLCPICYQERELEAATNSWTRCKEEPEEDVEQASEALLNALRRVNFEKRMSLDPATTSTVRSRAPFISRRNLTLPSIQTNFLGVPDESEVVADQRQATSQKFWGGSPSPRSPRRFCSPCGDVISSAKSSPGPTTTSSSMLVAMHPREPIGSPAPRPFSTSPLSGVPEEEVKQGVNVAEQPQRVDRRRSAFEGTRRSGKQRRQSEVPVPSFRLSIHSIGSGKDKEIVKKPSQFVWVEVKEEGRWLLVYITECRIPPVNPEVLQVFLQMLLTFDGNGQGMRHRSLRHCVGQCITFNEIFRFPNKSEVRKGNIRFTLFGCASRYEFPMGQAIVPVRDMLASSPQSCTKMVVGLSVNTARRRDENDNTRKEPRFDWIISV</sequence>
<dbReference type="Pfam" id="PF02318">
    <property type="entry name" value="FYVE_2"/>
    <property type="match status" value="1"/>
</dbReference>
<evidence type="ECO:0000259" key="6">
    <source>
        <dbReference type="PROSITE" id="PS50178"/>
    </source>
</evidence>
<feature type="region of interest" description="Disordered" evidence="5">
    <location>
        <begin position="223"/>
        <end position="336"/>
    </location>
</feature>
<dbReference type="Gene3D" id="3.30.40.10">
    <property type="entry name" value="Zinc/RING finger domain, C3HC4 (zinc finger)"/>
    <property type="match status" value="1"/>
</dbReference>
<name>A0A8S1GYP4_9PELO</name>